<dbReference type="EMBL" id="JACIEH010000003">
    <property type="protein sequence ID" value="MBB4100371.1"/>
    <property type="molecule type" value="Genomic_DNA"/>
</dbReference>
<organism evidence="1 2">
    <name type="scientific">Sphingomonas kyeonggiensis</name>
    <dbReference type="NCBI Taxonomy" id="1268553"/>
    <lineage>
        <taxon>Bacteria</taxon>
        <taxon>Pseudomonadati</taxon>
        <taxon>Pseudomonadota</taxon>
        <taxon>Alphaproteobacteria</taxon>
        <taxon>Sphingomonadales</taxon>
        <taxon>Sphingomonadaceae</taxon>
        <taxon>Sphingomonas</taxon>
    </lineage>
</organism>
<evidence type="ECO:0008006" key="3">
    <source>
        <dbReference type="Google" id="ProtNLM"/>
    </source>
</evidence>
<evidence type="ECO:0000313" key="1">
    <source>
        <dbReference type="EMBL" id="MBB4100371.1"/>
    </source>
</evidence>
<sequence length="322" mass="34982">MASPIKILLQTTIPNVEDDWNISRFSMLRDYLAELTDADGAPLFDVTARDRTAPGTPDPVLSTLDQSDYDSLWLFAVDTGDGLTPEDCEAISRFRESGRGLMVTRDHMDLGCSVCTLGGVGQAHFFHSKHLDPDASRHVIDDQETSYILWPNYHSGANGDYQEIEIHGDPHPVLRDADAPTGLIRFLPAHPHEGAVGVPADDRTARVIATGTSKVTGRAFNIAVAFEPSEAGGPAWAESTFHHFADYNWDPAAGCPSFVSEAPGDALAGSPEAQASVRAYVRNLALWLAGRLPVDERAEELDRELDEALEESFPASDPPAIY</sequence>
<gene>
    <name evidence="1" type="ORF">GGR46_003943</name>
</gene>
<dbReference type="AlphaFoldDB" id="A0A7W6NZ24"/>
<name>A0A7W6NZ24_9SPHN</name>
<dbReference type="RefSeq" id="WP_221262860.1">
    <property type="nucleotide sequence ID" value="NZ_JACIEH010000003.1"/>
</dbReference>
<dbReference type="Proteomes" id="UP000557392">
    <property type="component" value="Unassembled WGS sequence"/>
</dbReference>
<comment type="caution">
    <text evidence="1">The sequence shown here is derived from an EMBL/GenBank/DDBJ whole genome shotgun (WGS) entry which is preliminary data.</text>
</comment>
<reference evidence="1 2" key="1">
    <citation type="submission" date="2020-08" db="EMBL/GenBank/DDBJ databases">
        <title>Genomic Encyclopedia of Type Strains, Phase IV (KMG-IV): sequencing the most valuable type-strain genomes for metagenomic binning, comparative biology and taxonomic classification.</title>
        <authorList>
            <person name="Goeker M."/>
        </authorList>
    </citation>
    <scope>NUCLEOTIDE SEQUENCE [LARGE SCALE GENOMIC DNA]</scope>
    <source>
        <strain evidence="1 2">DSM 101806</strain>
    </source>
</reference>
<keyword evidence="2" id="KW-1185">Reference proteome</keyword>
<accession>A0A7W6NZ24</accession>
<evidence type="ECO:0000313" key="2">
    <source>
        <dbReference type="Proteomes" id="UP000557392"/>
    </source>
</evidence>
<proteinExistence type="predicted"/>
<protein>
    <recommendedName>
        <fullName evidence="3">ThuA-like domain-containing protein</fullName>
    </recommendedName>
</protein>